<feature type="region of interest" description="Disordered" evidence="1">
    <location>
        <begin position="1"/>
        <end position="31"/>
    </location>
</feature>
<name>A0A5F9DS45_RABIT</name>
<dbReference type="Bgee" id="ENSOCUG00000000128">
    <property type="expression patterns" value="Expressed in testis and 16 other cell types or tissues"/>
</dbReference>
<dbReference type="Ensembl" id="ENSOCUT00000036637.1">
    <property type="protein sequence ID" value="ENSOCUP00000048358.1"/>
    <property type="gene ID" value="ENSOCUG00000000128.4"/>
</dbReference>
<reference evidence="2 3" key="1">
    <citation type="journal article" date="2011" name="Nature">
        <title>A high-resolution map of human evolutionary constraint using 29 mammals.</title>
        <authorList>
            <person name="Lindblad-Toh K."/>
            <person name="Garber M."/>
            <person name="Zuk O."/>
            <person name="Lin M.F."/>
            <person name="Parker B.J."/>
            <person name="Washietl S."/>
            <person name="Kheradpour P."/>
            <person name="Ernst J."/>
            <person name="Jordan G."/>
            <person name="Mauceli E."/>
            <person name="Ward L.D."/>
            <person name="Lowe C.B."/>
            <person name="Holloway A.K."/>
            <person name="Clamp M."/>
            <person name="Gnerre S."/>
            <person name="Alfoldi J."/>
            <person name="Beal K."/>
            <person name="Chang J."/>
            <person name="Clawson H."/>
            <person name="Cuff J."/>
            <person name="Di Palma F."/>
            <person name="Fitzgerald S."/>
            <person name="Flicek P."/>
            <person name="Guttman M."/>
            <person name="Hubisz M.J."/>
            <person name="Jaffe D.B."/>
            <person name="Jungreis I."/>
            <person name="Kent W.J."/>
            <person name="Kostka D."/>
            <person name="Lara M."/>
            <person name="Martins A.L."/>
            <person name="Massingham T."/>
            <person name="Moltke I."/>
            <person name="Raney B.J."/>
            <person name="Rasmussen M.D."/>
            <person name="Robinson J."/>
            <person name="Stark A."/>
            <person name="Vilella A.J."/>
            <person name="Wen J."/>
            <person name="Xie X."/>
            <person name="Zody M.C."/>
            <person name="Baldwin J."/>
            <person name="Bloom T."/>
            <person name="Chin C.W."/>
            <person name="Heiman D."/>
            <person name="Nicol R."/>
            <person name="Nusbaum C."/>
            <person name="Young S."/>
            <person name="Wilkinson J."/>
            <person name="Worley K.C."/>
            <person name="Kovar C.L."/>
            <person name="Muzny D.M."/>
            <person name="Gibbs R.A."/>
            <person name="Cree A."/>
            <person name="Dihn H.H."/>
            <person name="Fowler G."/>
            <person name="Jhangiani S."/>
            <person name="Joshi V."/>
            <person name="Lee S."/>
            <person name="Lewis L.R."/>
            <person name="Nazareth L.V."/>
            <person name="Okwuonu G."/>
            <person name="Santibanez J."/>
            <person name="Warren W.C."/>
            <person name="Mardis E.R."/>
            <person name="Weinstock G.M."/>
            <person name="Wilson R.K."/>
            <person name="Delehaunty K."/>
            <person name="Dooling D."/>
            <person name="Fronik C."/>
            <person name="Fulton L."/>
            <person name="Fulton B."/>
            <person name="Graves T."/>
            <person name="Minx P."/>
            <person name="Sodergren E."/>
            <person name="Birney E."/>
            <person name="Margulies E.H."/>
            <person name="Herrero J."/>
            <person name="Green E.D."/>
            <person name="Haussler D."/>
            <person name="Siepel A."/>
            <person name="Goldman N."/>
            <person name="Pollard K.S."/>
            <person name="Pedersen J.S."/>
            <person name="Lander E.S."/>
            <person name="Kellis M."/>
        </authorList>
    </citation>
    <scope>NUCLEOTIDE SEQUENCE [LARGE SCALE GENOMIC DNA]</scope>
    <source>
        <strain evidence="2 3">Thorbecke inbred</strain>
    </source>
</reference>
<dbReference type="Proteomes" id="UP000001811">
    <property type="component" value="Chromosome 14"/>
</dbReference>
<protein>
    <submittedName>
        <fullName evidence="2">Chromosome 21 open reading frame 91</fullName>
    </submittedName>
</protein>
<proteinExistence type="predicted"/>
<evidence type="ECO:0000256" key="1">
    <source>
        <dbReference type="SAM" id="MobiDB-lite"/>
    </source>
</evidence>
<accession>A0A5F9DS45</accession>
<dbReference type="Pfam" id="PF06937">
    <property type="entry name" value="EURL"/>
    <property type="match status" value="1"/>
</dbReference>
<dbReference type="EMBL" id="AAGW02017089">
    <property type="status" value="NOT_ANNOTATED_CDS"/>
    <property type="molecule type" value="Genomic_DNA"/>
</dbReference>
<dbReference type="AlphaFoldDB" id="A0A5F9DS45"/>
<evidence type="ECO:0000313" key="3">
    <source>
        <dbReference type="Proteomes" id="UP000001811"/>
    </source>
</evidence>
<sequence length="206" mass="23181">MGTTPESEGTVRRKRKRLRSGSAASERPGNFALGCATLPEAFTGWRRRERAGPGARRRPLLLPPPLRPETIVEEPEPLGRAAAAGGAGRGTMNEEEQFVNIDLNDDNICSVCKLGTDKETLSFCHICFELNIEDSFRLQGHFMRQYDCWNSSYCYFFPERKERTSNKRSMPAASPAPIKDLFLKSHLTISCSFHLPHIQDTLPQIK</sequence>
<evidence type="ECO:0000313" key="2">
    <source>
        <dbReference type="Ensembl" id="ENSOCUP00000048358.1"/>
    </source>
</evidence>
<feature type="compositionally biased region" description="Basic residues" evidence="1">
    <location>
        <begin position="46"/>
        <end position="59"/>
    </location>
</feature>
<organism evidence="2 3">
    <name type="scientific">Oryctolagus cuniculus</name>
    <name type="common">Rabbit</name>
    <dbReference type="NCBI Taxonomy" id="9986"/>
    <lineage>
        <taxon>Eukaryota</taxon>
        <taxon>Metazoa</taxon>
        <taxon>Chordata</taxon>
        <taxon>Craniata</taxon>
        <taxon>Vertebrata</taxon>
        <taxon>Euteleostomi</taxon>
        <taxon>Mammalia</taxon>
        <taxon>Eutheria</taxon>
        <taxon>Euarchontoglires</taxon>
        <taxon>Glires</taxon>
        <taxon>Lagomorpha</taxon>
        <taxon>Leporidae</taxon>
        <taxon>Oryctolagus</taxon>
    </lineage>
</organism>
<dbReference type="InterPro" id="IPR009704">
    <property type="entry name" value="EURL_prot"/>
</dbReference>
<dbReference type="PANTHER" id="PTHR15961">
    <property type="entry name" value="PROTEIN EURL HOMOLOG"/>
    <property type="match status" value="1"/>
</dbReference>
<gene>
    <name evidence="2" type="primary">C21orf91</name>
</gene>
<feature type="region of interest" description="Disordered" evidence="1">
    <location>
        <begin position="46"/>
        <end position="71"/>
    </location>
</feature>
<keyword evidence="3" id="KW-1185">Reference proteome</keyword>
<dbReference type="GeneTree" id="ENSGT00390000002429"/>
<dbReference type="PANTHER" id="PTHR15961:SF3">
    <property type="entry name" value="PROTEIN EURL HOMOLOG"/>
    <property type="match status" value="1"/>
</dbReference>
<reference evidence="2" key="3">
    <citation type="submission" date="2025-09" db="UniProtKB">
        <authorList>
            <consortium name="Ensembl"/>
        </authorList>
    </citation>
    <scope>IDENTIFICATION</scope>
    <source>
        <strain evidence="2">Thorbecke</strain>
    </source>
</reference>
<reference evidence="2" key="2">
    <citation type="submission" date="2025-08" db="UniProtKB">
        <authorList>
            <consortium name="Ensembl"/>
        </authorList>
    </citation>
    <scope>IDENTIFICATION</scope>
    <source>
        <strain evidence="2">Thorbecke</strain>
    </source>
</reference>